<keyword evidence="1" id="KW-0812">Transmembrane</keyword>
<evidence type="ECO:0000313" key="2">
    <source>
        <dbReference type="EMBL" id="PJA15275.1"/>
    </source>
</evidence>
<feature type="transmembrane region" description="Helical" evidence="1">
    <location>
        <begin position="38"/>
        <end position="56"/>
    </location>
</feature>
<proteinExistence type="predicted"/>
<keyword evidence="1" id="KW-0472">Membrane</keyword>
<accession>A0A2M7W2V6</accession>
<name>A0A2M7W2V6_9BACT</name>
<evidence type="ECO:0000313" key="3">
    <source>
        <dbReference type="Proteomes" id="UP000228952"/>
    </source>
</evidence>
<keyword evidence="1" id="KW-1133">Transmembrane helix</keyword>
<gene>
    <name evidence="2" type="ORF">COX64_00870</name>
</gene>
<reference evidence="3" key="1">
    <citation type="submission" date="2017-09" db="EMBL/GenBank/DDBJ databases">
        <title>Depth-based differentiation of microbial function through sediment-hosted aquifers and enrichment of novel symbionts in the deep terrestrial subsurface.</title>
        <authorList>
            <person name="Probst A.J."/>
            <person name="Ladd B."/>
            <person name="Jarett J.K."/>
            <person name="Geller-Mcgrath D.E."/>
            <person name="Sieber C.M.K."/>
            <person name="Emerson J.B."/>
            <person name="Anantharaman K."/>
            <person name="Thomas B.C."/>
            <person name="Malmstrom R."/>
            <person name="Stieglmeier M."/>
            <person name="Klingl A."/>
            <person name="Woyke T."/>
            <person name="Ryan C.M."/>
            <person name="Banfield J.F."/>
        </authorList>
    </citation>
    <scope>NUCLEOTIDE SEQUENCE [LARGE SCALE GENOMIC DNA]</scope>
</reference>
<organism evidence="2 3">
    <name type="scientific">Candidatus Dojkabacteria bacterium CG_4_10_14_0_2_um_filter_Dojkabacteria_WS6_41_15</name>
    <dbReference type="NCBI Taxonomy" id="2014249"/>
    <lineage>
        <taxon>Bacteria</taxon>
        <taxon>Candidatus Dojkabacteria</taxon>
    </lineage>
</organism>
<comment type="caution">
    <text evidence="2">The sequence shown here is derived from an EMBL/GenBank/DDBJ whole genome shotgun (WGS) entry which is preliminary data.</text>
</comment>
<protein>
    <submittedName>
        <fullName evidence="2">Uncharacterized protein</fullName>
    </submittedName>
</protein>
<sequence length="227" mass="25902">MIEYNIPLVVATVVWIAVVWRWMLPLLSMPIAKIKREFVLFLSILGSVSLVVEWCTRQDMRLVSMISLLSFVSIALGMVVLLRRLDYYIEELLQELFVLAVSSAGVSLVTSIWYWGIASNFSLVFLRIIVVSIPLILFAISWLVAKQRHSLWSAGIYVLLVAIKWLTFSYWGIWTIILLLLYSTLVGYVANWMMTTTYAEKVLAWNVAPAKVWGILVISAGMLVIFF</sequence>
<feature type="transmembrane region" description="Helical" evidence="1">
    <location>
        <begin position="156"/>
        <end position="182"/>
    </location>
</feature>
<dbReference type="EMBL" id="PFQB01000020">
    <property type="protein sequence ID" value="PJA15275.1"/>
    <property type="molecule type" value="Genomic_DNA"/>
</dbReference>
<dbReference type="Proteomes" id="UP000228952">
    <property type="component" value="Unassembled WGS sequence"/>
</dbReference>
<evidence type="ECO:0000256" key="1">
    <source>
        <dbReference type="SAM" id="Phobius"/>
    </source>
</evidence>
<feature type="transmembrane region" description="Helical" evidence="1">
    <location>
        <begin position="121"/>
        <end position="144"/>
    </location>
</feature>
<feature type="transmembrane region" description="Helical" evidence="1">
    <location>
        <begin position="202"/>
        <end position="226"/>
    </location>
</feature>
<feature type="transmembrane region" description="Helical" evidence="1">
    <location>
        <begin position="6"/>
        <end position="26"/>
    </location>
</feature>
<feature type="transmembrane region" description="Helical" evidence="1">
    <location>
        <begin position="96"/>
        <end position="115"/>
    </location>
</feature>
<feature type="transmembrane region" description="Helical" evidence="1">
    <location>
        <begin position="62"/>
        <end position="84"/>
    </location>
</feature>
<dbReference type="AlphaFoldDB" id="A0A2M7W2V6"/>